<accession>A0AAV7PBI2</accession>
<sequence length="206" mass="22773">MLRGGVVLVDVSVRGKQAGGMALSGWSDNPPTPRTGPAWIAMAGVWEEVFTDHMLINEIVPVAIDAALLQGVLMRTKEQPNLSEVVNYAPFSLLPSPVPKSLFDQAKAVQQDFNLLLDLISQDSDFLEEVLASTVKVDDFIAQLFKIYKQVIKEGIAQKKSFMFGIGPVRKATNSVPEVWILVAILKCWAEQYAQEHDFADLGYPR</sequence>
<dbReference type="InterPro" id="IPR014049">
    <property type="entry name" value="Glutathione_synthase_N_euk"/>
</dbReference>
<dbReference type="PANTHER" id="PTHR11130">
    <property type="entry name" value="GLUTATHIONE SYNTHETASE"/>
    <property type="match status" value="1"/>
</dbReference>
<dbReference type="Pfam" id="PF03917">
    <property type="entry name" value="GSH_synth_ATP"/>
    <property type="match status" value="1"/>
</dbReference>
<gene>
    <name evidence="1" type="ORF">NDU88_003230</name>
</gene>
<dbReference type="SUPFAM" id="SSF56059">
    <property type="entry name" value="Glutathione synthetase ATP-binding domain-like"/>
    <property type="match status" value="1"/>
</dbReference>
<protein>
    <submittedName>
        <fullName evidence="1">Uncharacterized protein</fullName>
    </submittedName>
</protein>
<dbReference type="Proteomes" id="UP001066276">
    <property type="component" value="Chromosome 7"/>
</dbReference>
<dbReference type="GO" id="GO:0004363">
    <property type="term" value="F:glutathione synthase activity"/>
    <property type="evidence" value="ECO:0007669"/>
    <property type="project" value="InterPro"/>
</dbReference>
<evidence type="ECO:0000313" key="1">
    <source>
        <dbReference type="EMBL" id="KAJ1124781.1"/>
    </source>
</evidence>
<reference evidence="1" key="1">
    <citation type="journal article" date="2022" name="bioRxiv">
        <title>Sequencing and chromosome-scale assembly of the giantPleurodeles waltlgenome.</title>
        <authorList>
            <person name="Brown T."/>
            <person name="Elewa A."/>
            <person name="Iarovenko S."/>
            <person name="Subramanian E."/>
            <person name="Araus A.J."/>
            <person name="Petzold A."/>
            <person name="Susuki M."/>
            <person name="Suzuki K.-i.T."/>
            <person name="Hayashi T."/>
            <person name="Toyoda A."/>
            <person name="Oliveira C."/>
            <person name="Osipova E."/>
            <person name="Leigh N.D."/>
            <person name="Simon A."/>
            <person name="Yun M.H."/>
        </authorList>
    </citation>
    <scope>NUCLEOTIDE SEQUENCE</scope>
    <source>
        <strain evidence="1">20211129_DDA</strain>
        <tissue evidence="1">Liver</tissue>
    </source>
</reference>
<organism evidence="1 2">
    <name type="scientific">Pleurodeles waltl</name>
    <name type="common">Iberian ribbed newt</name>
    <dbReference type="NCBI Taxonomy" id="8319"/>
    <lineage>
        <taxon>Eukaryota</taxon>
        <taxon>Metazoa</taxon>
        <taxon>Chordata</taxon>
        <taxon>Craniata</taxon>
        <taxon>Vertebrata</taxon>
        <taxon>Euteleostomi</taxon>
        <taxon>Amphibia</taxon>
        <taxon>Batrachia</taxon>
        <taxon>Caudata</taxon>
        <taxon>Salamandroidea</taxon>
        <taxon>Salamandridae</taxon>
        <taxon>Pleurodelinae</taxon>
        <taxon>Pleurodeles</taxon>
    </lineage>
</organism>
<dbReference type="PANTHER" id="PTHR11130:SF0">
    <property type="entry name" value="GLUTATHIONE SYNTHETASE"/>
    <property type="match status" value="1"/>
</dbReference>
<keyword evidence="2" id="KW-1185">Reference proteome</keyword>
<comment type="caution">
    <text evidence="1">The sequence shown here is derived from an EMBL/GenBank/DDBJ whole genome shotgun (WGS) entry which is preliminary data.</text>
</comment>
<dbReference type="Gene3D" id="3.30.1490.80">
    <property type="match status" value="1"/>
</dbReference>
<dbReference type="AlphaFoldDB" id="A0AAV7PBI2"/>
<evidence type="ECO:0000313" key="2">
    <source>
        <dbReference type="Proteomes" id="UP001066276"/>
    </source>
</evidence>
<proteinExistence type="predicted"/>
<dbReference type="GO" id="GO:0043295">
    <property type="term" value="F:glutathione binding"/>
    <property type="evidence" value="ECO:0007669"/>
    <property type="project" value="TreeGrafter"/>
</dbReference>
<name>A0AAV7PBI2_PLEWA</name>
<dbReference type="InterPro" id="IPR005615">
    <property type="entry name" value="Glutathione_synthase"/>
</dbReference>
<dbReference type="GO" id="GO:0005829">
    <property type="term" value="C:cytosol"/>
    <property type="evidence" value="ECO:0007669"/>
    <property type="project" value="TreeGrafter"/>
</dbReference>
<dbReference type="GO" id="GO:0005524">
    <property type="term" value="F:ATP binding"/>
    <property type="evidence" value="ECO:0007669"/>
    <property type="project" value="InterPro"/>
</dbReference>
<dbReference type="EMBL" id="JANPWB010000011">
    <property type="protein sequence ID" value="KAJ1124781.1"/>
    <property type="molecule type" value="Genomic_DNA"/>
</dbReference>